<evidence type="ECO:0000256" key="2">
    <source>
        <dbReference type="PIRSR" id="PIRSR601310-3"/>
    </source>
</evidence>
<evidence type="ECO:0000313" key="6">
    <source>
        <dbReference type="Proteomes" id="UP000239863"/>
    </source>
</evidence>
<dbReference type="InterPro" id="IPR001310">
    <property type="entry name" value="Histidine_triad_HIT"/>
</dbReference>
<protein>
    <submittedName>
        <fullName evidence="5">Histidine triad (HIT) family protein</fullName>
    </submittedName>
</protein>
<organism evidence="5 6">
    <name type="scientific">Clostridium algidicarnis DSM 15099</name>
    <dbReference type="NCBI Taxonomy" id="1121295"/>
    <lineage>
        <taxon>Bacteria</taxon>
        <taxon>Bacillati</taxon>
        <taxon>Bacillota</taxon>
        <taxon>Clostridia</taxon>
        <taxon>Eubacteriales</taxon>
        <taxon>Clostridiaceae</taxon>
        <taxon>Clostridium</taxon>
    </lineage>
</organism>
<feature type="domain" description="HIT" evidence="4">
    <location>
        <begin position="5"/>
        <end position="114"/>
    </location>
</feature>
<gene>
    <name evidence="5" type="ORF">BD821_101210</name>
</gene>
<dbReference type="OrthoDB" id="9784774at2"/>
<dbReference type="PROSITE" id="PS00892">
    <property type="entry name" value="HIT_1"/>
    <property type="match status" value="1"/>
</dbReference>
<dbReference type="GO" id="GO:0003824">
    <property type="term" value="F:catalytic activity"/>
    <property type="evidence" value="ECO:0007669"/>
    <property type="project" value="InterPro"/>
</dbReference>
<dbReference type="STRING" id="37659.GCA_000703125_02747"/>
<dbReference type="InterPro" id="IPR036265">
    <property type="entry name" value="HIT-like_sf"/>
</dbReference>
<dbReference type="Pfam" id="PF01230">
    <property type="entry name" value="HIT"/>
    <property type="match status" value="1"/>
</dbReference>
<dbReference type="EMBL" id="PTIS01000001">
    <property type="protein sequence ID" value="PPK49549.1"/>
    <property type="molecule type" value="Genomic_DNA"/>
</dbReference>
<dbReference type="InterPro" id="IPR011146">
    <property type="entry name" value="HIT-like"/>
</dbReference>
<feature type="active site" description="Tele-AMP-histidine intermediate" evidence="1">
    <location>
        <position position="100"/>
    </location>
</feature>
<evidence type="ECO:0000259" key="4">
    <source>
        <dbReference type="PROSITE" id="PS51084"/>
    </source>
</evidence>
<dbReference type="AlphaFoldDB" id="A0A2S6G0U8"/>
<sequence length="114" mass="12711">MESCIFCKIINGDIPSEKVYEDDKVYAFKDLNPEAPIHILIIPKTHITNTNEINEENASVISSLFISVAKIAKMLNVDESGYRVVNNCGKQGGQTVEHLHFHMLGGRDLTWPPG</sequence>
<comment type="caution">
    <text evidence="5">The sequence shown here is derived from an EMBL/GenBank/DDBJ whole genome shotgun (WGS) entry which is preliminary data.</text>
</comment>
<dbReference type="RefSeq" id="WP_104408927.1">
    <property type="nucleotide sequence ID" value="NZ_PTIS01000001.1"/>
</dbReference>
<dbReference type="PROSITE" id="PS51084">
    <property type="entry name" value="HIT_2"/>
    <property type="match status" value="1"/>
</dbReference>
<accession>A0A2S6G0U8</accession>
<dbReference type="Proteomes" id="UP000239863">
    <property type="component" value="Unassembled WGS sequence"/>
</dbReference>
<reference evidence="5 6" key="1">
    <citation type="submission" date="2018-02" db="EMBL/GenBank/DDBJ databases">
        <title>Genomic Encyclopedia of Archaeal and Bacterial Type Strains, Phase II (KMG-II): from individual species to whole genera.</title>
        <authorList>
            <person name="Goeker M."/>
        </authorList>
    </citation>
    <scope>NUCLEOTIDE SEQUENCE [LARGE SCALE GENOMIC DNA]</scope>
    <source>
        <strain evidence="5 6">DSM 15099</strain>
    </source>
</reference>
<dbReference type="SUPFAM" id="SSF54197">
    <property type="entry name" value="HIT-like"/>
    <property type="match status" value="1"/>
</dbReference>
<dbReference type="Gene3D" id="3.30.428.10">
    <property type="entry name" value="HIT-like"/>
    <property type="match status" value="1"/>
</dbReference>
<dbReference type="CDD" id="cd01276">
    <property type="entry name" value="PKCI_related"/>
    <property type="match status" value="1"/>
</dbReference>
<evidence type="ECO:0000256" key="1">
    <source>
        <dbReference type="PIRSR" id="PIRSR601310-1"/>
    </source>
</evidence>
<dbReference type="PANTHER" id="PTHR23089">
    <property type="entry name" value="HISTIDINE TRIAD HIT PROTEIN"/>
    <property type="match status" value="1"/>
</dbReference>
<evidence type="ECO:0000313" key="5">
    <source>
        <dbReference type="EMBL" id="PPK49549.1"/>
    </source>
</evidence>
<proteinExistence type="predicted"/>
<feature type="short sequence motif" description="Histidine triad motif" evidence="2 3">
    <location>
        <begin position="98"/>
        <end position="102"/>
    </location>
</feature>
<evidence type="ECO:0000256" key="3">
    <source>
        <dbReference type="PROSITE-ProRule" id="PRU00464"/>
    </source>
</evidence>
<dbReference type="InterPro" id="IPR019808">
    <property type="entry name" value="Histidine_triad_CS"/>
</dbReference>
<name>A0A2S6G0U8_9CLOT</name>
<dbReference type="PRINTS" id="PR00332">
    <property type="entry name" value="HISTRIAD"/>
</dbReference>